<dbReference type="AlphaFoldDB" id="A0A831A1G6"/>
<organism evidence="2 3">
    <name type="scientific">Erwinia amylovora NBRC 12687 = CFBP 1232</name>
    <dbReference type="NCBI Taxonomy" id="1219359"/>
    <lineage>
        <taxon>Bacteria</taxon>
        <taxon>Pseudomonadati</taxon>
        <taxon>Pseudomonadota</taxon>
        <taxon>Gammaproteobacteria</taxon>
        <taxon>Enterobacterales</taxon>
        <taxon>Erwiniaceae</taxon>
        <taxon>Erwinia</taxon>
    </lineage>
</organism>
<gene>
    <name evidence="2" type="ORF">BN437_0676</name>
</gene>
<dbReference type="EMBL" id="CAPB01000007">
    <property type="protein sequence ID" value="CCO92640.1"/>
    <property type="molecule type" value="Genomic_DNA"/>
</dbReference>
<proteinExistence type="predicted"/>
<dbReference type="Proteomes" id="UP000013111">
    <property type="component" value="Unassembled WGS sequence"/>
</dbReference>
<feature type="region of interest" description="Disordered" evidence="1">
    <location>
        <begin position="1"/>
        <end position="30"/>
    </location>
</feature>
<comment type="caution">
    <text evidence="2">The sequence shown here is derived from an EMBL/GenBank/DDBJ whole genome shotgun (WGS) entry which is preliminary data.</text>
</comment>
<reference evidence="2 3" key="2">
    <citation type="submission" date="2013-04" db="EMBL/GenBank/DDBJ databases">
        <title>Comparative genomics of 12 strains of Erwinia amylovora identifies a pan-genome with a large conserved core and provides insights into host specificity.</title>
        <authorList>
            <person name="Mann R.A."/>
            <person name="Smits T.H.M."/>
            <person name="Buehlmann A."/>
            <person name="Blom J."/>
            <person name="Goesmann A."/>
            <person name="Frey J.E."/>
            <person name="Plummer K.M."/>
            <person name="Beer S.V."/>
            <person name="Luck J."/>
            <person name="Duffy B."/>
            <person name="Rodoni B."/>
        </authorList>
    </citation>
    <scope>NUCLEOTIDE SEQUENCE [LARGE SCALE GENOMIC DNA]</scope>
    <source>
        <strain evidence="3">CFBP 1232</strain>
    </source>
</reference>
<evidence type="ECO:0000256" key="1">
    <source>
        <dbReference type="SAM" id="MobiDB-lite"/>
    </source>
</evidence>
<evidence type="ECO:0000313" key="2">
    <source>
        <dbReference type="EMBL" id="CCO92640.1"/>
    </source>
</evidence>
<evidence type="ECO:0000313" key="3">
    <source>
        <dbReference type="Proteomes" id="UP000013111"/>
    </source>
</evidence>
<name>A0A831A1G6_ERWAM</name>
<protein>
    <submittedName>
        <fullName evidence="2">Uncharacterized protein</fullName>
    </submittedName>
</protein>
<accession>A0A831A1G6</accession>
<sequence>MPDNWWQSSSKGKGQQGIGDRHTGPSFHGSAARQRVQYYKPCAISVKLRGYI</sequence>
<reference evidence="2 3" key="1">
    <citation type="submission" date="2012-11" db="EMBL/GenBank/DDBJ databases">
        <authorList>
            <person name="Linke B."/>
        </authorList>
    </citation>
    <scope>NUCLEOTIDE SEQUENCE [LARGE SCALE GENOMIC DNA]</scope>
    <source>
        <strain evidence="3">CFBP 1232</strain>
    </source>
</reference>